<dbReference type="GO" id="GO:0005840">
    <property type="term" value="C:ribosome"/>
    <property type="evidence" value="ECO:0007669"/>
    <property type="project" value="TreeGrafter"/>
</dbReference>
<dbReference type="InterPro" id="IPR014014">
    <property type="entry name" value="RNA_helicase_DEAD_Q_motif"/>
</dbReference>
<evidence type="ECO:0000259" key="13">
    <source>
        <dbReference type="PROSITE" id="PS51194"/>
    </source>
</evidence>
<keyword evidence="3 10" id="KW-0547">Nucleotide-binding</keyword>
<proteinExistence type="inferred from homology"/>
<dbReference type="Pfam" id="PF00271">
    <property type="entry name" value="Helicase_C"/>
    <property type="match status" value="1"/>
</dbReference>
<dbReference type="Gene3D" id="3.30.70.330">
    <property type="match status" value="1"/>
</dbReference>
<dbReference type="SMART" id="SM00487">
    <property type="entry name" value="DEXDc"/>
    <property type="match status" value="1"/>
</dbReference>
<evidence type="ECO:0000313" key="16">
    <source>
        <dbReference type="Proteomes" id="UP000245283"/>
    </source>
</evidence>
<feature type="domain" description="Helicase C-terminal" evidence="13">
    <location>
        <begin position="243"/>
        <end position="387"/>
    </location>
</feature>
<dbReference type="PANTHER" id="PTHR47963">
    <property type="entry name" value="DEAD-BOX ATP-DEPENDENT RNA HELICASE 47, MITOCHONDRIAL"/>
    <property type="match status" value="1"/>
</dbReference>
<dbReference type="InterPro" id="IPR011545">
    <property type="entry name" value="DEAD/DEAH_box_helicase_dom"/>
</dbReference>
<dbReference type="GO" id="GO:0016787">
    <property type="term" value="F:hydrolase activity"/>
    <property type="evidence" value="ECO:0007669"/>
    <property type="project" value="UniProtKB-KW"/>
</dbReference>
<dbReference type="Pfam" id="PF03880">
    <property type="entry name" value="DbpA"/>
    <property type="match status" value="1"/>
</dbReference>
<gene>
    <name evidence="15" type="ORF">DD236_06030</name>
</gene>
<evidence type="ECO:0000313" key="15">
    <source>
        <dbReference type="EMBL" id="PWF26418.1"/>
    </source>
</evidence>
<dbReference type="InterPro" id="IPR044742">
    <property type="entry name" value="DEAD/DEAH_RhlB"/>
</dbReference>
<keyword evidence="16" id="KW-1185">Reference proteome</keyword>
<evidence type="ECO:0000256" key="2">
    <source>
        <dbReference type="ARBA" id="ARBA00022490"/>
    </source>
</evidence>
<feature type="domain" description="DEAD-box RNA helicase Q" evidence="14">
    <location>
        <begin position="14"/>
        <end position="42"/>
    </location>
</feature>
<evidence type="ECO:0000256" key="11">
    <source>
        <dbReference type="SAM" id="MobiDB-lite"/>
    </source>
</evidence>
<dbReference type="InterPro" id="IPR005580">
    <property type="entry name" value="DbpA/CsdA_RNA-bd_dom"/>
</dbReference>
<dbReference type="GO" id="GO:0033592">
    <property type="term" value="F:RNA strand annealing activity"/>
    <property type="evidence" value="ECO:0007669"/>
    <property type="project" value="TreeGrafter"/>
</dbReference>
<reference evidence="16" key="1">
    <citation type="submission" date="2018-05" db="EMBL/GenBank/DDBJ databases">
        <authorList>
            <person name="Li Y."/>
        </authorList>
    </citation>
    <scope>NUCLEOTIDE SEQUENCE [LARGE SCALE GENOMIC DNA]</scope>
    <source>
        <strain evidence="16">sk1b4</strain>
    </source>
</reference>
<feature type="compositionally biased region" description="Basic and acidic residues" evidence="11">
    <location>
        <begin position="566"/>
        <end position="591"/>
    </location>
</feature>
<evidence type="ECO:0000259" key="12">
    <source>
        <dbReference type="PROSITE" id="PS51192"/>
    </source>
</evidence>
<comment type="catalytic activity">
    <reaction evidence="8">
        <text>ATP + H2O = ADP + phosphate + H(+)</text>
        <dbReference type="Rhea" id="RHEA:13065"/>
        <dbReference type="ChEBI" id="CHEBI:15377"/>
        <dbReference type="ChEBI" id="CHEBI:15378"/>
        <dbReference type="ChEBI" id="CHEBI:30616"/>
        <dbReference type="ChEBI" id="CHEBI:43474"/>
        <dbReference type="ChEBI" id="CHEBI:456216"/>
        <dbReference type="EC" id="3.6.4.13"/>
    </reaction>
</comment>
<feature type="region of interest" description="Disordered" evidence="11">
    <location>
        <begin position="447"/>
        <end position="501"/>
    </location>
</feature>
<dbReference type="PROSITE" id="PS51192">
    <property type="entry name" value="HELICASE_ATP_BIND_1"/>
    <property type="match status" value="1"/>
</dbReference>
<dbReference type="InterPro" id="IPR012677">
    <property type="entry name" value="Nucleotide-bd_a/b_plait_sf"/>
</dbReference>
<dbReference type="CDD" id="cd18787">
    <property type="entry name" value="SF2_C_DEAD"/>
    <property type="match status" value="1"/>
</dbReference>
<dbReference type="Pfam" id="PF00270">
    <property type="entry name" value="DEAD"/>
    <property type="match status" value="1"/>
</dbReference>
<dbReference type="GO" id="GO:0003724">
    <property type="term" value="F:RNA helicase activity"/>
    <property type="evidence" value="ECO:0007669"/>
    <property type="project" value="UniProtKB-EC"/>
</dbReference>
<dbReference type="InterPro" id="IPR050547">
    <property type="entry name" value="DEAD_box_RNA_helicases"/>
</dbReference>
<dbReference type="PROSITE" id="PS51194">
    <property type="entry name" value="HELICASE_CTER"/>
    <property type="match status" value="1"/>
</dbReference>
<evidence type="ECO:0000256" key="7">
    <source>
        <dbReference type="ARBA" id="ARBA00038437"/>
    </source>
</evidence>
<dbReference type="PROSITE" id="PS00039">
    <property type="entry name" value="DEAD_ATP_HELICASE"/>
    <property type="match status" value="1"/>
</dbReference>
<dbReference type="FunFam" id="3.40.50.300:FF:000108">
    <property type="entry name" value="ATP-dependent RNA helicase RhlE"/>
    <property type="match status" value="1"/>
</dbReference>
<comment type="caution">
    <text evidence="15">The sequence shown here is derived from an EMBL/GenBank/DDBJ whole genome shotgun (WGS) entry which is preliminary data.</text>
</comment>
<feature type="region of interest" description="Disordered" evidence="11">
    <location>
        <begin position="558"/>
        <end position="626"/>
    </location>
</feature>
<evidence type="ECO:0000256" key="6">
    <source>
        <dbReference type="ARBA" id="ARBA00022840"/>
    </source>
</evidence>
<dbReference type="InterPro" id="IPR001650">
    <property type="entry name" value="Helicase_C-like"/>
</dbReference>
<dbReference type="SUPFAM" id="SSF52540">
    <property type="entry name" value="P-loop containing nucleoside triphosphate hydrolases"/>
    <property type="match status" value="1"/>
</dbReference>
<dbReference type="RefSeq" id="WP_109093491.1">
    <property type="nucleotide sequence ID" value="NZ_JBQDYW010000005.1"/>
</dbReference>
<dbReference type="Gene3D" id="3.40.50.300">
    <property type="entry name" value="P-loop containing nucleotide triphosphate hydrolases"/>
    <property type="match status" value="2"/>
</dbReference>
<dbReference type="GO" id="GO:0009409">
    <property type="term" value="P:response to cold"/>
    <property type="evidence" value="ECO:0007669"/>
    <property type="project" value="TreeGrafter"/>
</dbReference>
<feature type="domain" description="Helicase ATP-binding" evidence="12">
    <location>
        <begin position="45"/>
        <end position="216"/>
    </location>
</feature>
<dbReference type="CDD" id="cd00268">
    <property type="entry name" value="DEADc"/>
    <property type="match status" value="1"/>
</dbReference>
<dbReference type="GO" id="GO:0005829">
    <property type="term" value="C:cytosol"/>
    <property type="evidence" value="ECO:0007669"/>
    <property type="project" value="TreeGrafter"/>
</dbReference>
<evidence type="ECO:0000256" key="8">
    <source>
        <dbReference type="ARBA" id="ARBA00047984"/>
    </source>
</evidence>
<dbReference type="Proteomes" id="UP000245283">
    <property type="component" value="Unassembled WGS sequence"/>
</dbReference>
<keyword evidence="5 10" id="KW-0347">Helicase</keyword>
<evidence type="ECO:0000256" key="1">
    <source>
        <dbReference type="ARBA" id="ARBA00012552"/>
    </source>
</evidence>
<accession>A0A2V1K723</accession>
<evidence type="ECO:0000259" key="14">
    <source>
        <dbReference type="PROSITE" id="PS51195"/>
    </source>
</evidence>
<comment type="similarity">
    <text evidence="7 10">Belongs to the DEAD box helicase family.</text>
</comment>
<dbReference type="GO" id="GO:0005524">
    <property type="term" value="F:ATP binding"/>
    <property type="evidence" value="ECO:0007669"/>
    <property type="project" value="UniProtKB-KW"/>
</dbReference>
<organism evidence="15 16">
    <name type="scientific">Ancrocorticia populi</name>
    <dbReference type="NCBI Taxonomy" id="2175228"/>
    <lineage>
        <taxon>Bacteria</taxon>
        <taxon>Bacillati</taxon>
        <taxon>Actinomycetota</taxon>
        <taxon>Actinomycetes</taxon>
        <taxon>Actinomycetales</taxon>
        <taxon>Actinomycetaceae</taxon>
        <taxon>Ancrocorticia</taxon>
    </lineage>
</organism>
<name>A0A2V1K723_9ACTO</name>
<evidence type="ECO:0000256" key="3">
    <source>
        <dbReference type="ARBA" id="ARBA00022741"/>
    </source>
</evidence>
<sequence>MTNASGADINSTDLTFSDLDLPEDLHQAVQDMGFVHPTAVQAAAIPLLLAGRDVVGVAQTGTGKTAAFGLPLLAHVDPDARRVQALVLAPTRELAMQGAAAIDDFASHSHDLDVVAVYGGSSYTPQLRALERGAQVVVGTPGRIMDLMERGALKLEHVSYFVLDEADEMLRMGFAEDVETIASKLPTERISALFSATMPPAIRRVADQHMNNPEAVTISRPASTVSTVHQTFAVVPERHKIGALARVLAVTDAEAALVFVRTRATAEELAIELGSRGVSTAALSGDVAQRDRERLVSRLKDGTLDVLVATDVAARGLDVERIGLVVNFDVPRETDTYVHRIGRTGRAGRAGESLTFVTPKERARLRRIEKQTNSHMDQIELPTPAEVSKLRASKLVETARTRFANGRLSVYRDVLREFDNADTPEGTEPMSREDLIFALLALGVRDPGPVKGEEPDKLTVDADESRGGRYERDRGGRGDRGRDRGGRGGKRSMEGSTRYRVEVGHKDRVKPGAIVGAITHEGGLSGSDLGQIDIYPSFSLVEIGVPLSREMRERISEARVSGRQLRISEDRGPRHDDRDRRHDDRRHDGRGYRPSASDQAGRGKSYVGDRDRRYRDDRRNDRFGRR</sequence>
<feature type="compositionally biased region" description="Basic and acidic residues" evidence="11">
    <location>
        <begin position="451"/>
        <end position="501"/>
    </location>
</feature>
<dbReference type="PROSITE" id="PS51195">
    <property type="entry name" value="Q_MOTIF"/>
    <property type="match status" value="1"/>
</dbReference>
<evidence type="ECO:0000256" key="10">
    <source>
        <dbReference type="RuleBase" id="RU000492"/>
    </source>
</evidence>
<keyword evidence="6 10" id="KW-0067">ATP-binding</keyword>
<keyword evidence="4 10" id="KW-0378">Hydrolase</keyword>
<dbReference type="EMBL" id="QETB01000003">
    <property type="protein sequence ID" value="PWF26418.1"/>
    <property type="molecule type" value="Genomic_DNA"/>
</dbReference>
<dbReference type="InterPro" id="IPR014001">
    <property type="entry name" value="Helicase_ATP-bd"/>
</dbReference>
<feature type="short sequence motif" description="Q motif" evidence="9">
    <location>
        <begin position="14"/>
        <end position="42"/>
    </location>
</feature>
<dbReference type="InterPro" id="IPR027417">
    <property type="entry name" value="P-loop_NTPase"/>
</dbReference>
<dbReference type="AlphaFoldDB" id="A0A2V1K723"/>
<dbReference type="InterPro" id="IPR000629">
    <property type="entry name" value="RNA-helicase_DEAD-box_CS"/>
</dbReference>
<keyword evidence="2" id="KW-0963">Cytoplasm</keyword>
<dbReference type="PANTHER" id="PTHR47963:SF8">
    <property type="entry name" value="ATP-DEPENDENT RNA HELICASE DEAD"/>
    <property type="match status" value="1"/>
</dbReference>
<evidence type="ECO:0000256" key="5">
    <source>
        <dbReference type="ARBA" id="ARBA00022806"/>
    </source>
</evidence>
<evidence type="ECO:0000256" key="4">
    <source>
        <dbReference type="ARBA" id="ARBA00022801"/>
    </source>
</evidence>
<dbReference type="EC" id="3.6.4.13" evidence="1"/>
<feature type="compositionally biased region" description="Basic and acidic residues" evidence="11">
    <location>
        <begin position="607"/>
        <end position="626"/>
    </location>
</feature>
<evidence type="ECO:0000256" key="9">
    <source>
        <dbReference type="PROSITE-ProRule" id="PRU00552"/>
    </source>
</evidence>
<protein>
    <recommendedName>
        <fullName evidence="1">RNA helicase</fullName>
        <ecNumber evidence="1">3.6.4.13</ecNumber>
    </recommendedName>
</protein>
<dbReference type="SMART" id="SM00490">
    <property type="entry name" value="HELICc"/>
    <property type="match status" value="1"/>
</dbReference>
<dbReference type="OrthoDB" id="9805696at2"/>